<comment type="caution">
    <text evidence="1">The sequence shown here is derived from an EMBL/GenBank/DDBJ whole genome shotgun (WGS) entry which is preliminary data.</text>
</comment>
<proteinExistence type="predicted"/>
<reference evidence="2" key="1">
    <citation type="journal article" date="2022" name="Mol. Ecol. Resour.">
        <title>The genomes of chicory, endive, great burdock and yacon provide insights into Asteraceae palaeo-polyploidization history and plant inulin production.</title>
        <authorList>
            <person name="Fan W."/>
            <person name="Wang S."/>
            <person name="Wang H."/>
            <person name="Wang A."/>
            <person name="Jiang F."/>
            <person name="Liu H."/>
            <person name="Zhao H."/>
            <person name="Xu D."/>
            <person name="Zhang Y."/>
        </authorList>
    </citation>
    <scope>NUCLEOTIDE SEQUENCE [LARGE SCALE GENOMIC DNA]</scope>
    <source>
        <strain evidence="2">cv. Punajuju</strain>
    </source>
</reference>
<name>A0ACB9GDS2_CICIN</name>
<gene>
    <name evidence="1" type="ORF">L2E82_10875</name>
</gene>
<reference evidence="1 2" key="2">
    <citation type="journal article" date="2022" name="Mol. Ecol. Resour.">
        <title>The genomes of chicory, endive, great burdock and yacon provide insights into Asteraceae paleo-polyploidization history and plant inulin production.</title>
        <authorList>
            <person name="Fan W."/>
            <person name="Wang S."/>
            <person name="Wang H."/>
            <person name="Wang A."/>
            <person name="Jiang F."/>
            <person name="Liu H."/>
            <person name="Zhao H."/>
            <person name="Xu D."/>
            <person name="Zhang Y."/>
        </authorList>
    </citation>
    <scope>NUCLEOTIDE SEQUENCE [LARGE SCALE GENOMIC DNA]</scope>
    <source>
        <strain evidence="2">cv. Punajuju</strain>
        <tissue evidence="1">Leaves</tissue>
    </source>
</reference>
<protein>
    <submittedName>
        <fullName evidence="1">Uncharacterized protein</fullName>
    </submittedName>
</protein>
<keyword evidence="2" id="KW-1185">Reference proteome</keyword>
<dbReference type="EMBL" id="CM042010">
    <property type="protein sequence ID" value="KAI3780882.1"/>
    <property type="molecule type" value="Genomic_DNA"/>
</dbReference>
<dbReference type="Proteomes" id="UP001055811">
    <property type="component" value="Linkage Group LG02"/>
</dbReference>
<evidence type="ECO:0000313" key="1">
    <source>
        <dbReference type="EMBL" id="KAI3780882.1"/>
    </source>
</evidence>
<accession>A0ACB9GDS2</accession>
<sequence>MSKNGVSKISVPDQLNQNQNFVVRDFSSSGISNPIEAENQINSEIVVPVVVSAKDVHDLAKISVDNHIDMVSDSKNVGLDVSDSIVANRSYDYSNSLVDNVNSDGNLELEMVITNRYQEEAEIVSDEGSAELKLNLGDDLMDSDGSRASQEAIAASVSAIQADFSEIKNCKVQGSIIY</sequence>
<evidence type="ECO:0000313" key="2">
    <source>
        <dbReference type="Proteomes" id="UP001055811"/>
    </source>
</evidence>
<organism evidence="1 2">
    <name type="scientific">Cichorium intybus</name>
    <name type="common">Chicory</name>
    <dbReference type="NCBI Taxonomy" id="13427"/>
    <lineage>
        <taxon>Eukaryota</taxon>
        <taxon>Viridiplantae</taxon>
        <taxon>Streptophyta</taxon>
        <taxon>Embryophyta</taxon>
        <taxon>Tracheophyta</taxon>
        <taxon>Spermatophyta</taxon>
        <taxon>Magnoliopsida</taxon>
        <taxon>eudicotyledons</taxon>
        <taxon>Gunneridae</taxon>
        <taxon>Pentapetalae</taxon>
        <taxon>asterids</taxon>
        <taxon>campanulids</taxon>
        <taxon>Asterales</taxon>
        <taxon>Asteraceae</taxon>
        <taxon>Cichorioideae</taxon>
        <taxon>Cichorieae</taxon>
        <taxon>Cichoriinae</taxon>
        <taxon>Cichorium</taxon>
    </lineage>
</organism>